<reference evidence="1 2" key="1">
    <citation type="submission" date="2020-08" db="EMBL/GenBank/DDBJ databases">
        <title>Genomic Encyclopedia of Type Strains, Phase III (KMG-III): the genomes of soil and plant-associated and newly described type strains.</title>
        <authorList>
            <person name="Whitman W."/>
        </authorList>
    </citation>
    <scope>NUCLEOTIDE SEQUENCE [LARGE SCALE GENOMIC DNA]</scope>
    <source>
        <strain evidence="1 2">CECT 8960</strain>
    </source>
</reference>
<protein>
    <submittedName>
        <fullName evidence="1">Uncharacterized protein</fullName>
    </submittedName>
</protein>
<name>A0A7W7PZX3_9PSEU</name>
<dbReference type="Proteomes" id="UP000520767">
    <property type="component" value="Unassembled WGS sequence"/>
</dbReference>
<sequence>MVDGPEAAWPRWLAATGCLLTVHPEATDA</sequence>
<comment type="caution">
    <text evidence="1">The sequence shown here is derived from an EMBL/GenBank/DDBJ whole genome shotgun (WGS) entry which is preliminary data.</text>
</comment>
<keyword evidence="2" id="KW-1185">Reference proteome</keyword>
<organism evidence="1 2">
    <name type="scientific">Actinophytocola algeriensis</name>
    <dbReference type="NCBI Taxonomy" id="1768010"/>
    <lineage>
        <taxon>Bacteria</taxon>
        <taxon>Bacillati</taxon>
        <taxon>Actinomycetota</taxon>
        <taxon>Actinomycetes</taxon>
        <taxon>Pseudonocardiales</taxon>
        <taxon>Pseudonocardiaceae</taxon>
    </lineage>
</organism>
<dbReference type="AlphaFoldDB" id="A0A7W7PZX3"/>
<evidence type="ECO:0000313" key="1">
    <source>
        <dbReference type="EMBL" id="MBB4904283.1"/>
    </source>
</evidence>
<accession>A0A7W7PZX3</accession>
<proteinExistence type="predicted"/>
<evidence type="ECO:0000313" key="2">
    <source>
        <dbReference type="Proteomes" id="UP000520767"/>
    </source>
</evidence>
<gene>
    <name evidence="1" type="ORF">FHR82_000493</name>
</gene>
<dbReference type="EMBL" id="JACHJQ010000001">
    <property type="protein sequence ID" value="MBB4904283.1"/>
    <property type="molecule type" value="Genomic_DNA"/>
</dbReference>